<name>A0A4Y7TEE7_COPMI</name>
<keyword evidence="5" id="KW-1185">Reference proteome</keyword>
<dbReference type="CDD" id="cd12193">
    <property type="entry name" value="bZIP_GCN4"/>
    <property type="match status" value="1"/>
</dbReference>
<evidence type="ECO:0000256" key="1">
    <source>
        <dbReference type="SAM" id="Coils"/>
    </source>
</evidence>
<dbReference type="PROSITE" id="PS00036">
    <property type="entry name" value="BZIP_BASIC"/>
    <property type="match status" value="1"/>
</dbReference>
<dbReference type="AlphaFoldDB" id="A0A4Y7TEE7"/>
<dbReference type="PROSITE" id="PS50217">
    <property type="entry name" value="BZIP"/>
    <property type="match status" value="1"/>
</dbReference>
<evidence type="ECO:0000313" key="5">
    <source>
        <dbReference type="Proteomes" id="UP000298030"/>
    </source>
</evidence>
<dbReference type="EMBL" id="QPFP01000015">
    <property type="protein sequence ID" value="TEB32510.1"/>
    <property type="molecule type" value="Genomic_DNA"/>
</dbReference>
<dbReference type="STRING" id="71717.A0A4Y7TEE7"/>
<feature type="compositionally biased region" description="Low complexity" evidence="2">
    <location>
        <begin position="102"/>
        <end position="114"/>
    </location>
</feature>
<dbReference type="SMART" id="SM00338">
    <property type="entry name" value="BRLZ"/>
    <property type="match status" value="1"/>
</dbReference>
<feature type="region of interest" description="Disordered" evidence="2">
    <location>
        <begin position="34"/>
        <end position="135"/>
    </location>
</feature>
<reference evidence="4 5" key="1">
    <citation type="journal article" date="2019" name="Nat. Ecol. Evol.">
        <title>Megaphylogeny resolves global patterns of mushroom evolution.</title>
        <authorList>
            <person name="Varga T."/>
            <person name="Krizsan K."/>
            <person name="Foldi C."/>
            <person name="Dima B."/>
            <person name="Sanchez-Garcia M."/>
            <person name="Sanchez-Ramirez S."/>
            <person name="Szollosi G.J."/>
            <person name="Szarkandi J.G."/>
            <person name="Papp V."/>
            <person name="Albert L."/>
            <person name="Andreopoulos W."/>
            <person name="Angelini C."/>
            <person name="Antonin V."/>
            <person name="Barry K.W."/>
            <person name="Bougher N.L."/>
            <person name="Buchanan P."/>
            <person name="Buyck B."/>
            <person name="Bense V."/>
            <person name="Catcheside P."/>
            <person name="Chovatia M."/>
            <person name="Cooper J."/>
            <person name="Damon W."/>
            <person name="Desjardin D."/>
            <person name="Finy P."/>
            <person name="Geml J."/>
            <person name="Haridas S."/>
            <person name="Hughes K."/>
            <person name="Justo A."/>
            <person name="Karasinski D."/>
            <person name="Kautmanova I."/>
            <person name="Kiss B."/>
            <person name="Kocsube S."/>
            <person name="Kotiranta H."/>
            <person name="LaButti K.M."/>
            <person name="Lechner B.E."/>
            <person name="Liimatainen K."/>
            <person name="Lipzen A."/>
            <person name="Lukacs Z."/>
            <person name="Mihaltcheva S."/>
            <person name="Morgado L.N."/>
            <person name="Niskanen T."/>
            <person name="Noordeloos M.E."/>
            <person name="Ohm R.A."/>
            <person name="Ortiz-Santana B."/>
            <person name="Ovrebo C."/>
            <person name="Racz N."/>
            <person name="Riley R."/>
            <person name="Savchenko A."/>
            <person name="Shiryaev A."/>
            <person name="Soop K."/>
            <person name="Spirin V."/>
            <person name="Szebenyi C."/>
            <person name="Tomsovsky M."/>
            <person name="Tulloss R.E."/>
            <person name="Uehling J."/>
            <person name="Grigoriev I.V."/>
            <person name="Vagvolgyi C."/>
            <person name="Papp T."/>
            <person name="Martin F.M."/>
            <person name="Miettinen O."/>
            <person name="Hibbett D.S."/>
            <person name="Nagy L.G."/>
        </authorList>
    </citation>
    <scope>NUCLEOTIDE SEQUENCE [LARGE SCALE GENOMIC DNA]</scope>
    <source>
        <strain evidence="4 5">FP101781</strain>
    </source>
</reference>
<keyword evidence="1" id="KW-0175">Coiled coil</keyword>
<dbReference type="SUPFAM" id="SSF57959">
    <property type="entry name" value="Leucine zipper domain"/>
    <property type="match status" value="1"/>
</dbReference>
<dbReference type="GO" id="GO:0003700">
    <property type="term" value="F:DNA-binding transcription factor activity"/>
    <property type="evidence" value="ECO:0007669"/>
    <property type="project" value="InterPro"/>
</dbReference>
<feature type="coiled-coil region" evidence="1">
    <location>
        <begin position="153"/>
        <end position="180"/>
    </location>
</feature>
<sequence length="200" mass="23251">MQNEFTDPAFFAMNMNMPMNMGYGHSAPAHNQFTIVPSTSHQPQQQPPAYEQVPSPSSLVHRRRRSNSNRRMSPDDLIPLEAPTQPRRYNIPSATSRKDVPSYYSSSKRGSYSRVSDEEEDELTEEPLAPNATDQEKIEWRRRQNTLAARRSRKRKLQQVQDLQQTVEDLTKEREVWRTRALTLRQLLISHGILCPDFKD</sequence>
<evidence type="ECO:0000313" key="4">
    <source>
        <dbReference type="EMBL" id="TEB32510.1"/>
    </source>
</evidence>
<dbReference type="Pfam" id="PF07716">
    <property type="entry name" value="bZIP_2"/>
    <property type="match status" value="1"/>
</dbReference>
<protein>
    <recommendedName>
        <fullName evidence="3">BZIP domain-containing protein</fullName>
    </recommendedName>
</protein>
<evidence type="ECO:0000259" key="3">
    <source>
        <dbReference type="PROSITE" id="PS50217"/>
    </source>
</evidence>
<proteinExistence type="predicted"/>
<dbReference type="InterPro" id="IPR004827">
    <property type="entry name" value="bZIP"/>
</dbReference>
<accession>A0A4Y7TEE7</accession>
<dbReference type="Proteomes" id="UP000298030">
    <property type="component" value="Unassembled WGS sequence"/>
</dbReference>
<dbReference type="OrthoDB" id="2257100at2759"/>
<dbReference type="Gene3D" id="3.30.160.60">
    <property type="entry name" value="Classic Zinc Finger"/>
    <property type="match status" value="1"/>
</dbReference>
<gene>
    <name evidence="4" type="ORF">FA13DRAFT_1731722</name>
</gene>
<comment type="caution">
    <text evidence="4">The sequence shown here is derived from an EMBL/GenBank/DDBJ whole genome shotgun (WGS) entry which is preliminary data.</text>
</comment>
<dbReference type="InterPro" id="IPR046347">
    <property type="entry name" value="bZIP_sf"/>
</dbReference>
<evidence type="ECO:0000256" key="2">
    <source>
        <dbReference type="SAM" id="MobiDB-lite"/>
    </source>
</evidence>
<feature type="domain" description="BZIP" evidence="3">
    <location>
        <begin position="135"/>
        <end position="186"/>
    </location>
</feature>
<organism evidence="4 5">
    <name type="scientific">Coprinellus micaceus</name>
    <name type="common">Glistening ink-cap mushroom</name>
    <name type="synonym">Coprinus micaceus</name>
    <dbReference type="NCBI Taxonomy" id="71717"/>
    <lineage>
        <taxon>Eukaryota</taxon>
        <taxon>Fungi</taxon>
        <taxon>Dikarya</taxon>
        <taxon>Basidiomycota</taxon>
        <taxon>Agaricomycotina</taxon>
        <taxon>Agaricomycetes</taxon>
        <taxon>Agaricomycetidae</taxon>
        <taxon>Agaricales</taxon>
        <taxon>Agaricineae</taxon>
        <taxon>Psathyrellaceae</taxon>
        <taxon>Coprinellus</taxon>
    </lineage>
</organism>